<keyword evidence="1" id="KW-0812">Transmembrane</keyword>
<feature type="transmembrane region" description="Helical" evidence="1">
    <location>
        <begin position="69"/>
        <end position="87"/>
    </location>
</feature>
<accession>A0A1T2X1G8</accession>
<dbReference type="EMBL" id="MSZX01000014">
    <property type="protein sequence ID" value="OPA73702.1"/>
    <property type="molecule type" value="Genomic_DNA"/>
</dbReference>
<name>A0A1T2X1G8_9BACL</name>
<protein>
    <recommendedName>
        <fullName evidence="4">DUF5673 domain-containing protein</fullName>
    </recommendedName>
</protein>
<dbReference type="STRING" id="1324314.BVG16_26785"/>
<keyword evidence="1" id="KW-1133">Transmembrane helix</keyword>
<evidence type="ECO:0000313" key="3">
    <source>
        <dbReference type="Proteomes" id="UP000190188"/>
    </source>
</evidence>
<dbReference type="Proteomes" id="UP000190188">
    <property type="component" value="Unassembled WGS sequence"/>
</dbReference>
<reference evidence="2 3" key="1">
    <citation type="submission" date="2017-01" db="EMBL/GenBank/DDBJ databases">
        <title>Genome analysis of Paenibacillus selenitrireducens ES3-24.</title>
        <authorList>
            <person name="Xu D."/>
            <person name="Yao R."/>
            <person name="Zheng S."/>
        </authorList>
    </citation>
    <scope>NUCLEOTIDE SEQUENCE [LARGE SCALE GENOMIC DNA]</scope>
    <source>
        <strain evidence="2 3">ES3-24</strain>
    </source>
</reference>
<proteinExistence type="predicted"/>
<gene>
    <name evidence="2" type="ORF">BVG16_26785</name>
</gene>
<dbReference type="AlphaFoldDB" id="A0A1T2X1G8"/>
<organism evidence="2 3">
    <name type="scientific">Paenibacillus selenitireducens</name>
    <dbReference type="NCBI Taxonomy" id="1324314"/>
    <lineage>
        <taxon>Bacteria</taxon>
        <taxon>Bacillati</taxon>
        <taxon>Bacillota</taxon>
        <taxon>Bacilli</taxon>
        <taxon>Bacillales</taxon>
        <taxon>Paenibacillaceae</taxon>
        <taxon>Paenibacillus</taxon>
    </lineage>
</organism>
<comment type="caution">
    <text evidence="2">The sequence shown here is derived from an EMBL/GenBank/DDBJ whole genome shotgun (WGS) entry which is preliminary data.</text>
</comment>
<feature type="transmembrane region" description="Helical" evidence="1">
    <location>
        <begin position="6"/>
        <end position="23"/>
    </location>
</feature>
<dbReference type="RefSeq" id="WP_078502267.1">
    <property type="nucleotide sequence ID" value="NZ_MSZX01000014.1"/>
</dbReference>
<evidence type="ECO:0008006" key="4">
    <source>
        <dbReference type="Google" id="ProtNLM"/>
    </source>
</evidence>
<keyword evidence="3" id="KW-1185">Reference proteome</keyword>
<sequence length="161" mass="18517">MQNLPYMVIGSLLAAFVIYKVYTSFLARKQVGQILMSGTSDYKSTSIIVACLALVNGVFDFYAKNWLGWIVFFLCLCIALYLSHFVGQSCIGEFGLKVGNVYIPRERITSYRIVGKRVKEVELMVIGRDQGIRIRIHEKRLSKSLEDMLHQYVYRLERSET</sequence>
<keyword evidence="1" id="KW-0472">Membrane</keyword>
<evidence type="ECO:0000313" key="2">
    <source>
        <dbReference type="EMBL" id="OPA73702.1"/>
    </source>
</evidence>
<evidence type="ECO:0000256" key="1">
    <source>
        <dbReference type="SAM" id="Phobius"/>
    </source>
</evidence>